<evidence type="ECO:0000259" key="7">
    <source>
        <dbReference type="PROSITE" id="PS51330"/>
    </source>
</evidence>
<comment type="pathway">
    <text evidence="1">Cofactor biosynthesis; tetrahydrofolate biosynthesis; 5,6,7,8-tetrahydrofolate from 7,8-dihydrofolate: step 1/1.</text>
</comment>
<keyword evidence="5" id="KW-0521">NADP</keyword>
<sequence length="319" mass="35439">MTTNQQVLHNLSFQQLQCCRFKILFSSQLDRMVDVTIVAALCAKTGAIGFQNKLPWRDRLNIDMAFFRFVTTVPWSLSCAADGHHARAPKEAAPSTAPLEPYCATNRWRGIFDTDACFPHIECTLAFENLTCPPNPNNAIIMGRKTADSIPVALPLPGRVNVVLSKSLNDSENCHVPDSSISKDHNGILYCKDIQSVCRDLSRITALSNILVIGGSEIYSQFLKLGLVDHLLLTFVSLQTPSSFKGADVFFPSIPANYRFVANISYQAANALLEWIGTPQDTKRLLRHQIDTGLILKSGSIKESSGHLLNILWFQKMRC</sequence>
<evidence type="ECO:0000256" key="6">
    <source>
        <dbReference type="ARBA" id="ARBA00023002"/>
    </source>
</evidence>
<protein>
    <recommendedName>
        <fullName evidence="3">Dihydrofolate reductase</fullName>
        <ecNumber evidence="2">1.5.1.3</ecNumber>
    </recommendedName>
</protein>
<name>A0A098VNF9_9MICR</name>
<keyword evidence="4" id="KW-0554">One-carbon metabolism</keyword>
<dbReference type="RefSeq" id="XP_013237039.1">
    <property type="nucleotide sequence ID" value="XM_013381585.1"/>
</dbReference>
<dbReference type="InterPro" id="IPR012259">
    <property type="entry name" value="DHFR"/>
</dbReference>
<dbReference type="VEuPathDB" id="MicrosporidiaDB:DI09_62p160"/>
<dbReference type="EC" id="1.5.1.3" evidence="2"/>
<dbReference type="GO" id="GO:0004146">
    <property type="term" value="F:dihydrofolate reductase activity"/>
    <property type="evidence" value="ECO:0007669"/>
    <property type="project" value="UniProtKB-EC"/>
</dbReference>
<dbReference type="HOGENOM" id="CLU_871794_0_0_1"/>
<dbReference type="SUPFAM" id="SSF53597">
    <property type="entry name" value="Dihydrofolate reductase-like"/>
    <property type="match status" value="1"/>
</dbReference>
<evidence type="ECO:0000256" key="3">
    <source>
        <dbReference type="ARBA" id="ARBA00018886"/>
    </source>
</evidence>
<organism evidence="8 9">
    <name type="scientific">Mitosporidium daphniae</name>
    <dbReference type="NCBI Taxonomy" id="1485682"/>
    <lineage>
        <taxon>Eukaryota</taxon>
        <taxon>Fungi</taxon>
        <taxon>Fungi incertae sedis</taxon>
        <taxon>Microsporidia</taxon>
        <taxon>Mitosporidium</taxon>
    </lineage>
</organism>
<keyword evidence="9" id="KW-1185">Reference proteome</keyword>
<dbReference type="Proteomes" id="UP000029725">
    <property type="component" value="Unassembled WGS sequence"/>
</dbReference>
<dbReference type="AlphaFoldDB" id="A0A098VNF9"/>
<dbReference type="GO" id="GO:0046452">
    <property type="term" value="P:dihydrofolate metabolic process"/>
    <property type="evidence" value="ECO:0007669"/>
    <property type="project" value="TreeGrafter"/>
</dbReference>
<dbReference type="PANTHER" id="PTHR48069">
    <property type="entry name" value="DIHYDROFOLATE REDUCTASE"/>
    <property type="match status" value="1"/>
</dbReference>
<reference evidence="8 9" key="1">
    <citation type="submission" date="2014-04" db="EMBL/GenBank/DDBJ databases">
        <title>A new species of microsporidia sheds light on the evolution of extreme parasitism.</title>
        <authorList>
            <person name="Haag K.L."/>
            <person name="James T.Y."/>
            <person name="Larsson R."/>
            <person name="Schaer T.M."/>
            <person name="Refardt D."/>
            <person name="Pombert J.-F."/>
            <person name="Ebert D."/>
        </authorList>
    </citation>
    <scope>NUCLEOTIDE SEQUENCE [LARGE SCALE GENOMIC DNA]</scope>
    <source>
        <strain evidence="8 9">UGP3</strain>
        <tissue evidence="8">Spores</tissue>
    </source>
</reference>
<dbReference type="GeneID" id="25260508"/>
<dbReference type="Gene3D" id="3.40.430.10">
    <property type="entry name" value="Dihydrofolate Reductase, subunit A"/>
    <property type="match status" value="1"/>
</dbReference>
<comment type="caution">
    <text evidence="8">The sequence shown here is derived from an EMBL/GenBank/DDBJ whole genome shotgun (WGS) entry which is preliminary data.</text>
</comment>
<dbReference type="GO" id="GO:0046655">
    <property type="term" value="P:folic acid metabolic process"/>
    <property type="evidence" value="ECO:0007669"/>
    <property type="project" value="TreeGrafter"/>
</dbReference>
<dbReference type="GO" id="GO:0050661">
    <property type="term" value="F:NADP binding"/>
    <property type="evidence" value="ECO:0007669"/>
    <property type="project" value="InterPro"/>
</dbReference>
<proteinExistence type="predicted"/>
<accession>A0A098VNF9</accession>
<evidence type="ECO:0000313" key="9">
    <source>
        <dbReference type="Proteomes" id="UP000029725"/>
    </source>
</evidence>
<dbReference type="PROSITE" id="PS51330">
    <property type="entry name" value="DHFR_2"/>
    <property type="match status" value="1"/>
</dbReference>
<dbReference type="GO" id="GO:0006730">
    <property type="term" value="P:one-carbon metabolic process"/>
    <property type="evidence" value="ECO:0007669"/>
    <property type="project" value="UniProtKB-KW"/>
</dbReference>
<dbReference type="GO" id="GO:0046654">
    <property type="term" value="P:tetrahydrofolate biosynthetic process"/>
    <property type="evidence" value="ECO:0007669"/>
    <property type="project" value="InterPro"/>
</dbReference>
<evidence type="ECO:0000256" key="4">
    <source>
        <dbReference type="ARBA" id="ARBA00022563"/>
    </source>
</evidence>
<dbReference type="PANTHER" id="PTHR48069:SF3">
    <property type="entry name" value="DIHYDROFOLATE REDUCTASE"/>
    <property type="match status" value="1"/>
</dbReference>
<dbReference type="Pfam" id="PF00186">
    <property type="entry name" value="DHFR_1"/>
    <property type="match status" value="1"/>
</dbReference>
<dbReference type="InterPro" id="IPR001796">
    <property type="entry name" value="DHFR_dom"/>
</dbReference>
<gene>
    <name evidence="8" type="ORF">DI09_62p160</name>
</gene>
<dbReference type="InterPro" id="IPR024072">
    <property type="entry name" value="DHFR-like_dom_sf"/>
</dbReference>
<evidence type="ECO:0000256" key="1">
    <source>
        <dbReference type="ARBA" id="ARBA00004903"/>
    </source>
</evidence>
<evidence type="ECO:0000313" key="8">
    <source>
        <dbReference type="EMBL" id="KGG50612.1"/>
    </source>
</evidence>
<feature type="domain" description="DHFR" evidence="7">
    <location>
        <begin position="34"/>
        <end position="287"/>
    </location>
</feature>
<dbReference type="CDD" id="cd00209">
    <property type="entry name" value="DHFR"/>
    <property type="match status" value="1"/>
</dbReference>
<dbReference type="OrthoDB" id="2190285at2759"/>
<evidence type="ECO:0000256" key="5">
    <source>
        <dbReference type="ARBA" id="ARBA00022857"/>
    </source>
</evidence>
<keyword evidence="6" id="KW-0560">Oxidoreductase</keyword>
<dbReference type="EMBL" id="JMKJ01000571">
    <property type="protein sequence ID" value="KGG50612.1"/>
    <property type="molecule type" value="Genomic_DNA"/>
</dbReference>
<evidence type="ECO:0000256" key="2">
    <source>
        <dbReference type="ARBA" id="ARBA00012856"/>
    </source>
</evidence>